<organism evidence="2 3">
    <name type="scientific">Candidatus Sungbacteria bacterium RIFCSPLOWO2_01_FULL_59_16</name>
    <dbReference type="NCBI Taxonomy" id="1802280"/>
    <lineage>
        <taxon>Bacteria</taxon>
        <taxon>Candidatus Sungiibacteriota</taxon>
    </lineage>
</organism>
<dbReference type="Pfam" id="PF07676">
    <property type="entry name" value="PD40"/>
    <property type="match status" value="1"/>
</dbReference>
<keyword evidence="1" id="KW-1133">Transmembrane helix</keyword>
<dbReference type="EMBL" id="MHQS01000006">
    <property type="protein sequence ID" value="OHA09163.1"/>
    <property type="molecule type" value="Genomic_DNA"/>
</dbReference>
<dbReference type="Proteomes" id="UP000176705">
    <property type="component" value="Unassembled WGS sequence"/>
</dbReference>
<dbReference type="SUPFAM" id="SSF82171">
    <property type="entry name" value="DPP6 N-terminal domain-like"/>
    <property type="match status" value="1"/>
</dbReference>
<dbReference type="InterPro" id="IPR011659">
    <property type="entry name" value="WD40"/>
</dbReference>
<evidence type="ECO:0000313" key="3">
    <source>
        <dbReference type="Proteomes" id="UP000176705"/>
    </source>
</evidence>
<evidence type="ECO:0008006" key="4">
    <source>
        <dbReference type="Google" id="ProtNLM"/>
    </source>
</evidence>
<keyword evidence="1" id="KW-0472">Membrane</keyword>
<evidence type="ECO:0000313" key="2">
    <source>
        <dbReference type="EMBL" id="OHA09163.1"/>
    </source>
</evidence>
<comment type="caution">
    <text evidence="2">The sequence shown here is derived from an EMBL/GenBank/DDBJ whole genome shotgun (WGS) entry which is preliminary data.</text>
</comment>
<feature type="transmembrane region" description="Helical" evidence="1">
    <location>
        <begin position="6"/>
        <end position="26"/>
    </location>
</feature>
<keyword evidence="1" id="KW-0812">Transmembrane</keyword>
<name>A0A1G2LC00_9BACT</name>
<protein>
    <recommendedName>
        <fullName evidence="4">Dipeptidylpeptidase IV N-terminal domain-containing protein</fullName>
    </recommendedName>
</protein>
<sequence>MNKPVIVISVIVILILLGVGAAWFLMRTPPSADRSSFFGNLPFIGGGPTPPPPAATPPAPTPTEIERRLIQVVDKDILAPALSADGNSLLYVLRENGHVMRSGLDGSNEQIATNLTVLETFDGLWSPLKTKLAIAYHESGAVKRFLLETATATPSKFLPQDLTALAWSPDGKEIAYLIPQGNQTNLVIADQNGKNGKVVFSTPIPDFTLQWISKSTMLLVSRPSGLAPSIVMRFDIKTKKSDLVLAGRRGVVVTAAPDASGFVFSQSNSRDGRAEPLALHSFKDGNVSLIRYTTIAEKCAFSADGKKLYCGVPKGTLPAPMPDEWYKGAVSFSDAIVEIDAATSQTKTLLENEADVDLISPFVSPDGKYLFFQNKKDGTLWRLMLKE</sequence>
<gene>
    <name evidence="2" type="ORF">A3B37_01315</name>
</gene>
<proteinExistence type="predicted"/>
<reference evidence="2 3" key="1">
    <citation type="journal article" date="2016" name="Nat. Commun.">
        <title>Thousands of microbial genomes shed light on interconnected biogeochemical processes in an aquifer system.</title>
        <authorList>
            <person name="Anantharaman K."/>
            <person name="Brown C.T."/>
            <person name="Hug L.A."/>
            <person name="Sharon I."/>
            <person name="Castelle C.J."/>
            <person name="Probst A.J."/>
            <person name="Thomas B.C."/>
            <person name="Singh A."/>
            <person name="Wilkins M.J."/>
            <person name="Karaoz U."/>
            <person name="Brodie E.L."/>
            <person name="Williams K.H."/>
            <person name="Hubbard S.S."/>
            <person name="Banfield J.F."/>
        </authorList>
    </citation>
    <scope>NUCLEOTIDE SEQUENCE [LARGE SCALE GENOMIC DNA]</scope>
</reference>
<evidence type="ECO:0000256" key="1">
    <source>
        <dbReference type="SAM" id="Phobius"/>
    </source>
</evidence>
<dbReference type="STRING" id="1802280.A3B37_01315"/>
<dbReference type="Gene3D" id="2.120.10.30">
    <property type="entry name" value="TolB, C-terminal domain"/>
    <property type="match status" value="2"/>
</dbReference>
<dbReference type="InterPro" id="IPR011042">
    <property type="entry name" value="6-blade_b-propeller_TolB-like"/>
</dbReference>
<accession>A0A1G2LC00</accession>
<dbReference type="AlphaFoldDB" id="A0A1G2LC00"/>